<evidence type="ECO:0000313" key="1">
    <source>
        <dbReference type="EMBL" id="AOS62048.1"/>
    </source>
</evidence>
<dbReference type="AlphaFoldDB" id="A0AAC9HMM6"/>
<name>A0AAC9HMM6_9PSEU</name>
<evidence type="ECO:0000313" key="2">
    <source>
        <dbReference type="Proteomes" id="UP000095210"/>
    </source>
</evidence>
<accession>A0AAC9HMM6</accession>
<sequence>MTMKLEMVLLAGFFQGPLFYDDPMDGLWTSHTADEAGEDLGLSSALVADLTAWDDEFQAIYDGNYPPDSHFPSLEAEQAWVERGKELAARIKQESDLVTSVDYQADGQINDGECVI</sequence>
<reference evidence="2" key="1">
    <citation type="submission" date="2016-03" db="EMBL/GenBank/DDBJ databases">
        <title>Complete genome sequence of the type strain Actinoalloteichus hymeniacidonis DSM 45092.</title>
        <authorList>
            <person name="Schaffert L."/>
            <person name="Albersmeier A."/>
            <person name="Winkler A."/>
            <person name="Kalinowski J."/>
            <person name="Zotchev S."/>
            <person name="Ruckert C."/>
        </authorList>
    </citation>
    <scope>NUCLEOTIDE SEQUENCE [LARGE SCALE GENOMIC DNA]</scope>
    <source>
        <strain evidence="2">HPA177(T) (DSM 45092(T))</strain>
    </source>
</reference>
<proteinExistence type="predicted"/>
<gene>
    <name evidence="1" type="ORF">TL08_06115</name>
</gene>
<dbReference type="RefSeq" id="WP_069847233.1">
    <property type="nucleotide sequence ID" value="NZ_CP014859.1"/>
</dbReference>
<dbReference type="Proteomes" id="UP000095210">
    <property type="component" value="Chromosome"/>
</dbReference>
<protein>
    <submittedName>
        <fullName evidence="1">Uncharacterized protein</fullName>
    </submittedName>
</protein>
<keyword evidence="2" id="KW-1185">Reference proteome</keyword>
<dbReference type="KEGG" id="ahm:TL08_06115"/>
<organism evidence="1 2">
    <name type="scientific">Actinoalloteichus hymeniacidonis</name>
    <dbReference type="NCBI Taxonomy" id="340345"/>
    <lineage>
        <taxon>Bacteria</taxon>
        <taxon>Bacillati</taxon>
        <taxon>Actinomycetota</taxon>
        <taxon>Actinomycetes</taxon>
        <taxon>Pseudonocardiales</taxon>
        <taxon>Pseudonocardiaceae</taxon>
        <taxon>Actinoalloteichus</taxon>
    </lineage>
</organism>
<dbReference type="EMBL" id="CP014859">
    <property type="protein sequence ID" value="AOS62048.1"/>
    <property type="molecule type" value="Genomic_DNA"/>
</dbReference>